<evidence type="ECO:0000313" key="2">
    <source>
        <dbReference type="EMBL" id="ADX47300.1"/>
    </source>
</evidence>
<proteinExistence type="predicted"/>
<dbReference type="HOGENOM" id="CLU_110250_0_0_4"/>
<protein>
    <recommendedName>
        <fullName evidence="4">Effector protein</fullName>
    </recommendedName>
</protein>
<dbReference type="Proteomes" id="UP000002482">
    <property type="component" value="Chromosome"/>
</dbReference>
<accession>F0QAR2</accession>
<feature type="region of interest" description="Disordered" evidence="1">
    <location>
        <begin position="57"/>
        <end position="82"/>
    </location>
</feature>
<feature type="compositionally biased region" description="Polar residues" evidence="1">
    <location>
        <begin position="202"/>
        <end position="212"/>
    </location>
</feature>
<sequence>MDRYPSIQVGSTSPSFRRDVKEALEKIDSRPSGSRLLQQIEGLATREKKVTIVEAQAGQAPVARPRLTPSQIHKLPSSPTQSQFEETLLKNAGGSNWRKTRGTASEIPWNKYTAEPEVDSRGVPIEGANPANAFITLAHELVHAKHHLAGTMMYGGGPVTREASSSRTDAGREELRAVGLGEYASTGEPSENSIRAEHGLPQRTSYSRSGNW</sequence>
<gene>
    <name evidence="2" type="ordered locus">Acav_3399</name>
</gene>
<dbReference type="EMBL" id="CP002521">
    <property type="protein sequence ID" value="ADX47300.1"/>
    <property type="molecule type" value="Genomic_DNA"/>
</dbReference>
<reference evidence="2" key="1">
    <citation type="submission" date="2011-02" db="EMBL/GenBank/DDBJ databases">
        <title>Complete sequence of Acidovorax avenae subsp. avenae ATCC 19860.</title>
        <authorList>
            <consortium name="US DOE Joint Genome Institute"/>
            <person name="Lucas S."/>
            <person name="Copeland A."/>
            <person name="Lapidus A."/>
            <person name="Cheng J.-F."/>
            <person name="Goodwin L."/>
            <person name="Pitluck S."/>
            <person name="Chertkov O."/>
            <person name="Held B."/>
            <person name="Detter J.C."/>
            <person name="Han C."/>
            <person name="Tapia R."/>
            <person name="Land M."/>
            <person name="Hauser L."/>
            <person name="Kyrpides N."/>
            <person name="Ivanova N."/>
            <person name="Ovchinnikova G."/>
            <person name="Pagani I."/>
            <person name="Gordon S."/>
            <person name="Woyke T."/>
        </authorList>
    </citation>
    <scope>NUCLEOTIDE SEQUENCE</scope>
    <source>
        <strain evidence="2">ATCC 19860</strain>
    </source>
</reference>
<dbReference type="NCBIfam" id="NF041347">
    <property type="entry name" value="XopG"/>
    <property type="match status" value="1"/>
</dbReference>
<dbReference type="RefSeq" id="WP_013595786.1">
    <property type="nucleotide sequence ID" value="NC_015138.1"/>
</dbReference>
<name>F0QAR2_PARA1</name>
<dbReference type="GeneID" id="34239636"/>
<dbReference type="InterPro" id="IPR028208">
    <property type="entry name" value="Effector_pro_NleD-like"/>
</dbReference>
<evidence type="ECO:0000313" key="3">
    <source>
        <dbReference type="Proteomes" id="UP000002482"/>
    </source>
</evidence>
<organism evidence="2 3">
    <name type="scientific">Paracidovorax avenae (strain ATCC 19860 / DSM 7227 / CCUG 15838 / JCM 20985 / LMG 2117 / NCPPB 1011)</name>
    <name type="common">Acidovorax avenae</name>
    <dbReference type="NCBI Taxonomy" id="643561"/>
    <lineage>
        <taxon>Bacteria</taxon>
        <taxon>Pseudomonadati</taxon>
        <taxon>Pseudomonadota</taxon>
        <taxon>Betaproteobacteria</taxon>
        <taxon>Burkholderiales</taxon>
        <taxon>Comamonadaceae</taxon>
        <taxon>Paracidovorax</taxon>
    </lineage>
</organism>
<feature type="region of interest" description="Disordered" evidence="1">
    <location>
        <begin position="160"/>
        <end position="212"/>
    </location>
</feature>
<dbReference type="AlphaFoldDB" id="F0QAR2"/>
<dbReference type="Pfam" id="PF14891">
    <property type="entry name" value="Peptidase_M91"/>
    <property type="match status" value="1"/>
</dbReference>
<dbReference type="KEGG" id="aaa:Acav_3399"/>
<dbReference type="OrthoDB" id="8821494at2"/>
<evidence type="ECO:0008006" key="4">
    <source>
        <dbReference type="Google" id="ProtNLM"/>
    </source>
</evidence>
<keyword evidence="3" id="KW-1185">Reference proteome</keyword>
<evidence type="ECO:0000256" key="1">
    <source>
        <dbReference type="SAM" id="MobiDB-lite"/>
    </source>
</evidence>